<dbReference type="PANTHER" id="PTHR23272">
    <property type="entry name" value="BED FINGER-RELATED"/>
    <property type="match status" value="1"/>
</dbReference>
<protein>
    <recommendedName>
        <fullName evidence="1">HAT C-terminal dimerisation domain-containing protein</fullName>
    </recommendedName>
</protein>
<dbReference type="InterPro" id="IPR008906">
    <property type="entry name" value="HATC_C_dom"/>
</dbReference>
<reference evidence="3" key="1">
    <citation type="submission" date="2016-06" db="EMBL/GenBank/DDBJ databases">
        <title>Parallel loss of symbiosis genes in relatives of nitrogen-fixing non-legume Parasponia.</title>
        <authorList>
            <person name="Van Velzen R."/>
            <person name="Holmer R."/>
            <person name="Bu F."/>
            <person name="Rutten L."/>
            <person name="Van Zeijl A."/>
            <person name="Liu W."/>
            <person name="Santuari L."/>
            <person name="Cao Q."/>
            <person name="Sharma T."/>
            <person name="Shen D."/>
            <person name="Roswanjaya Y."/>
            <person name="Wardhani T."/>
            <person name="Kalhor M.S."/>
            <person name="Jansen J."/>
            <person name="Van den Hoogen J."/>
            <person name="Gungor B."/>
            <person name="Hartog M."/>
            <person name="Hontelez J."/>
            <person name="Verver J."/>
            <person name="Yang W.-C."/>
            <person name="Schijlen E."/>
            <person name="Repin R."/>
            <person name="Schilthuizen M."/>
            <person name="Schranz E."/>
            <person name="Heidstra R."/>
            <person name="Miyata K."/>
            <person name="Fedorova E."/>
            <person name="Kohlen W."/>
            <person name="Bisseling T."/>
            <person name="Smit S."/>
            <person name="Geurts R."/>
        </authorList>
    </citation>
    <scope>NUCLEOTIDE SEQUENCE [LARGE SCALE GENOMIC DNA]</scope>
    <source>
        <strain evidence="3">cv. RG33-2</strain>
    </source>
</reference>
<dbReference type="Pfam" id="PF05699">
    <property type="entry name" value="Dimer_Tnp_hAT"/>
    <property type="match status" value="1"/>
</dbReference>
<dbReference type="SUPFAM" id="SSF53098">
    <property type="entry name" value="Ribonuclease H-like"/>
    <property type="match status" value="1"/>
</dbReference>
<dbReference type="InterPro" id="IPR012337">
    <property type="entry name" value="RNaseH-like_sf"/>
</dbReference>
<dbReference type="InParanoid" id="A0A2P5EEF9"/>
<feature type="non-terminal residue" evidence="2">
    <location>
        <position position="1"/>
    </location>
</feature>
<gene>
    <name evidence="2" type="ORF">TorRG33x02_202000</name>
</gene>
<evidence type="ECO:0000313" key="3">
    <source>
        <dbReference type="Proteomes" id="UP000237000"/>
    </source>
</evidence>
<evidence type="ECO:0000313" key="2">
    <source>
        <dbReference type="EMBL" id="PON83906.1"/>
    </source>
</evidence>
<keyword evidence="3" id="KW-1185">Reference proteome</keyword>
<dbReference type="AlphaFoldDB" id="A0A2P5EEF9"/>
<dbReference type="GO" id="GO:0046983">
    <property type="term" value="F:protein dimerization activity"/>
    <property type="evidence" value="ECO:0007669"/>
    <property type="project" value="InterPro"/>
</dbReference>
<dbReference type="Proteomes" id="UP000237000">
    <property type="component" value="Unassembled WGS sequence"/>
</dbReference>
<accession>A0A2P5EEF9</accession>
<comment type="caution">
    <text evidence="2">The sequence shown here is derived from an EMBL/GenBank/DDBJ whole genome shotgun (WGS) entry which is preliminary data.</text>
</comment>
<proteinExistence type="predicted"/>
<dbReference type="PANTHER" id="PTHR23272:SF193">
    <property type="entry name" value="OS07G0624100 PROTEIN"/>
    <property type="match status" value="1"/>
</dbReference>
<sequence length="195" mass="21917">LCAKLTKNVEKNLRRMFDHYNEVYFGVVPSITTSSTSFVDIASSNVSTQPGRILSKFVSKKREMDGGKLKNEVDKYLSDDTEDFVEGKLFDILKWWSGRSDTYKVLSLIARDILAIPVTTVPSEAAFSIGGRILDPFRSSLSPRTVEGLICLKNWYSESNQPIILKEYMDEMEVLETSEQLESEITIASIGSQPS</sequence>
<dbReference type="STRING" id="63057.A0A2P5EEF9"/>
<name>A0A2P5EEF9_TREOI</name>
<dbReference type="EMBL" id="JXTC01000170">
    <property type="protein sequence ID" value="PON83906.1"/>
    <property type="molecule type" value="Genomic_DNA"/>
</dbReference>
<feature type="domain" description="HAT C-terminal dimerisation" evidence="1">
    <location>
        <begin position="72"/>
        <end position="156"/>
    </location>
</feature>
<dbReference type="OrthoDB" id="1301613at2759"/>
<evidence type="ECO:0000259" key="1">
    <source>
        <dbReference type="Pfam" id="PF05699"/>
    </source>
</evidence>
<organism evidence="2 3">
    <name type="scientific">Trema orientale</name>
    <name type="common">Charcoal tree</name>
    <name type="synonym">Celtis orientalis</name>
    <dbReference type="NCBI Taxonomy" id="63057"/>
    <lineage>
        <taxon>Eukaryota</taxon>
        <taxon>Viridiplantae</taxon>
        <taxon>Streptophyta</taxon>
        <taxon>Embryophyta</taxon>
        <taxon>Tracheophyta</taxon>
        <taxon>Spermatophyta</taxon>
        <taxon>Magnoliopsida</taxon>
        <taxon>eudicotyledons</taxon>
        <taxon>Gunneridae</taxon>
        <taxon>Pentapetalae</taxon>
        <taxon>rosids</taxon>
        <taxon>fabids</taxon>
        <taxon>Rosales</taxon>
        <taxon>Cannabaceae</taxon>
        <taxon>Trema</taxon>
    </lineage>
</organism>